<keyword evidence="1" id="KW-0813">Transport</keyword>
<proteinExistence type="inferred from homology"/>
<keyword evidence="1" id="KW-1134">Transmembrane beta strand</keyword>
<evidence type="ECO:0000256" key="1">
    <source>
        <dbReference type="PROSITE-ProRule" id="PRU01360"/>
    </source>
</evidence>
<dbReference type="OrthoDB" id="1032271at2"/>
<organism evidence="4 6">
    <name type="scientific">Bacteroides acidifaciens</name>
    <dbReference type="NCBI Taxonomy" id="85831"/>
    <lineage>
        <taxon>Bacteria</taxon>
        <taxon>Pseudomonadati</taxon>
        <taxon>Bacteroidota</taxon>
        <taxon>Bacteroidia</taxon>
        <taxon>Bacteroidales</taxon>
        <taxon>Bacteroidaceae</taxon>
        <taxon>Bacteroides</taxon>
    </lineage>
</organism>
<dbReference type="InterPro" id="IPR023996">
    <property type="entry name" value="TonB-dep_OMP_SusC/RagA"/>
</dbReference>
<name>A0A3L8A7G4_9BACE</name>
<protein>
    <submittedName>
        <fullName evidence="4">SusC/RagA family TonB-linked outer membrane protein</fullName>
    </submittedName>
</protein>
<accession>A0A3L8A7G4</accession>
<evidence type="ECO:0000313" key="5">
    <source>
        <dbReference type="EMBL" id="TFU52195.1"/>
    </source>
</evidence>
<dbReference type="AlphaFoldDB" id="A0A3L8A7G4"/>
<dbReference type="RefSeq" id="WP_121765982.1">
    <property type="nucleotide sequence ID" value="NZ_CABIXU010000011.1"/>
</dbReference>
<dbReference type="InterPro" id="IPR012910">
    <property type="entry name" value="Plug_dom"/>
</dbReference>
<keyword evidence="1" id="KW-0472">Membrane</keyword>
<evidence type="ECO:0000313" key="7">
    <source>
        <dbReference type="Proteomes" id="UP000298073"/>
    </source>
</evidence>
<feature type="signal peptide" evidence="2">
    <location>
        <begin position="1"/>
        <end position="20"/>
    </location>
</feature>
<feature type="domain" description="TonB-dependent receptor plug" evidence="3">
    <location>
        <begin position="48"/>
        <end position="153"/>
    </location>
</feature>
<feature type="chain" id="PRO_5036084053" evidence="2">
    <location>
        <begin position="21"/>
        <end position="929"/>
    </location>
</feature>
<keyword evidence="1" id="KW-0812">Transmembrane</keyword>
<comment type="similarity">
    <text evidence="1">Belongs to the TonB-dependent receptor family.</text>
</comment>
<reference evidence="4 6" key="1">
    <citation type="submission" date="2018-09" db="EMBL/GenBank/DDBJ databases">
        <title>Murine metabolic-syndrome-specific gut microbial biobank.</title>
        <authorList>
            <person name="Liu C."/>
        </authorList>
    </citation>
    <scope>NUCLEOTIDE SEQUENCE [LARGE SCALE GENOMIC DNA]</scope>
    <source>
        <strain evidence="4 6">0.1X-D8-26</strain>
    </source>
</reference>
<dbReference type="SUPFAM" id="SSF56935">
    <property type="entry name" value="Porins"/>
    <property type="match status" value="1"/>
</dbReference>
<dbReference type="InterPro" id="IPR023997">
    <property type="entry name" value="TonB-dep_OMP_SusC/RagA_CS"/>
</dbReference>
<dbReference type="NCBIfam" id="TIGR04056">
    <property type="entry name" value="OMP_RagA_SusC"/>
    <property type="match status" value="1"/>
</dbReference>
<gene>
    <name evidence="4" type="ORF">D7Y07_15735</name>
    <name evidence="5" type="ORF">E4T97_02005</name>
</gene>
<dbReference type="Pfam" id="PF07715">
    <property type="entry name" value="Plug"/>
    <property type="match status" value="1"/>
</dbReference>
<sequence length="929" mass="104373">MRNYIKLLIIGTLCSSTAWAQVSDSISDKTRDEMAKRVEYGRGIFYDAKENTAATAVATADELSHRTSVNASNLLYGLLPGVQVLQNANNAWNDGASLLVRGMGTMSSKSPLILVDGFERPLDYLNSSEIESVTVLKDAVSTSLYGIKGANGVILVKTKRGVESAPEIDFSYQFNMGTPRRLPDLVDGYTYARALNEGLENDGLQPRYDAKALKAFQDGTYPDFYPNVDWMNEALRDHSYGDNVTFSARGGGKYVKYYSQLNFLDERGILQPTDLNDGYSTQFKYSRLNIRTNLDIKVSNSTQLKLNMFGNFSEHNRPGTETSVIFDALYKVPSGAFPAKTKNNVYGGTTTYANNPIGYIAGTGYARSQGRVLYADMELTQSLDFITKGLTFGARISLDNYATYWDNNAKSFGYESATIDFATGEETYKTLRNEGVLSFGSSVGDVSNHFNLEARVNYEHSWEKDHKLNVALMYSMDKNTQKERNESTAFIDAIAQAHYVYKNRYMLDVSFSGTAASVLEPGNRWGIFPALGLGWILSEENYLKRNWLNLLKVRASYGIAGRANYDMNLFNSVYGVGSGYYFKDNITSLGGMKESRLGVTGFTYEKSHKANFGVDLVAWNRLLVTADAFYDHRTDILVDASGTMSTVLGIAAPKQNTGVVDNYGVELAAKWNDRIGDFTYQAGAMFSYSKNEIVEMNEQYRPYEYLRRTGKSLGQIFGYEVEGIYQNQKEIDDREVKQYLSEVRPGDLMFKDQNGDNRIDEYDQVALGYNSTCPEIYCSFDLGAEYKGLGFYALFQGAGNYSKVLNVNSVYRPLVSNNTVSTHYYENRWTKENPNALYPRLTYSGSNNNYNTNSLWVADASFLKLRTLEVYYQFSPKVMKKVSPLRNARLFARAHDLFSWDKIDIMDPEAVKAGHPLMTQYTFGVNLTF</sequence>
<comment type="caution">
    <text evidence="4">The sequence shown here is derived from an EMBL/GenBank/DDBJ whole genome shotgun (WGS) entry which is preliminary data.</text>
</comment>
<dbReference type="PROSITE" id="PS52016">
    <property type="entry name" value="TONB_DEPENDENT_REC_3"/>
    <property type="match status" value="1"/>
</dbReference>
<evidence type="ECO:0000313" key="4">
    <source>
        <dbReference type="EMBL" id="RLT79057.1"/>
    </source>
</evidence>
<evidence type="ECO:0000259" key="3">
    <source>
        <dbReference type="Pfam" id="PF07715"/>
    </source>
</evidence>
<evidence type="ECO:0000256" key="2">
    <source>
        <dbReference type="SAM" id="SignalP"/>
    </source>
</evidence>
<dbReference type="EMBL" id="RAZM01000066">
    <property type="protein sequence ID" value="RLT79057.1"/>
    <property type="molecule type" value="Genomic_DNA"/>
</dbReference>
<keyword evidence="2" id="KW-0732">Signal</keyword>
<reference evidence="5 7" key="2">
    <citation type="submission" date="2019-03" db="EMBL/GenBank/DDBJ databases">
        <title>Diversity of the mouse oral microbiome.</title>
        <authorList>
            <person name="Joseph S."/>
            <person name="Aduse-Opoku J."/>
            <person name="Curtis M."/>
            <person name="Wade W."/>
            <person name="Hashim A."/>
        </authorList>
    </citation>
    <scope>NUCLEOTIDE SEQUENCE [LARGE SCALE GENOMIC DNA]</scope>
    <source>
        <strain evidence="5 7">P2318</strain>
    </source>
</reference>
<dbReference type="NCBIfam" id="TIGR04057">
    <property type="entry name" value="SusC_RagA_signa"/>
    <property type="match status" value="1"/>
</dbReference>
<dbReference type="Gene3D" id="2.170.130.10">
    <property type="entry name" value="TonB-dependent receptor, plug domain"/>
    <property type="match status" value="1"/>
</dbReference>
<comment type="subcellular location">
    <subcellularLocation>
        <location evidence="1">Cell outer membrane</location>
        <topology evidence="1">Multi-pass membrane protein</topology>
    </subcellularLocation>
</comment>
<dbReference type="GO" id="GO:0009279">
    <property type="term" value="C:cell outer membrane"/>
    <property type="evidence" value="ECO:0007669"/>
    <property type="project" value="UniProtKB-SubCell"/>
</dbReference>
<evidence type="ECO:0000313" key="6">
    <source>
        <dbReference type="Proteomes" id="UP000267159"/>
    </source>
</evidence>
<keyword evidence="1" id="KW-0998">Cell outer membrane</keyword>
<dbReference type="Proteomes" id="UP000267159">
    <property type="component" value="Unassembled WGS sequence"/>
</dbReference>
<dbReference type="EMBL" id="SPPV01000003">
    <property type="protein sequence ID" value="TFU52195.1"/>
    <property type="molecule type" value="Genomic_DNA"/>
</dbReference>
<dbReference type="Proteomes" id="UP000298073">
    <property type="component" value="Unassembled WGS sequence"/>
</dbReference>
<dbReference type="InterPro" id="IPR037066">
    <property type="entry name" value="Plug_dom_sf"/>
</dbReference>
<dbReference type="InterPro" id="IPR039426">
    <property type="entry name" value="TonB-dep_rcpt-like"/>
</dbReference>